<proteinExistence type="predicted"/>
<keyword evidence="5" id="KW-0732">Signal</keyword>
<evidence type="ECO:0000256" key="3">
    <source>
        <dbReference type="ARBA" id="ARBA00022679"/>
    </source>
</evidence>
<organism evidence="14 15">
    <name type="scientific">Ilex paraguariensis</name>
    <name type="common">yerba mate</name>
    <dbReference type="NCBI Taxonomy" id="185542"/>
    <lineage>
        <taxon>Eukaryota</taxon>
        <taxon>Viridiplantae</taxon>
        <taxon>Streptophyta</taxon>
        <taxon>Embryophyta</taxon>
        <taxon>Tracheophyta</taxon>
        <taxon>Spermatophyta</taxon>
        <taxon>Magnoliopsida</taxon>
        <taxon>eudicotyledons</taxon>
        <taxon>Gunneridae</taxon>
        <taxon>Pentapetalae</taxon>
        <taxon>asterids</taxon>
        <taxon>campanulids</taxon>
        <taxon>Aquifoliales</taxon>
        <taxon>Aquifoliaceae</taxon>
        <taxon>Ilex</taxon>
    </lineage>
</organism>
<keyword evidence="11" id="KW-0325">Glycoprotein</keyword>
<dbReference type="PROSITE" id="PS00108">
    <property type="entry name" value="PROTEIN_KINASE_ST"/>
    <property type="match status" value="1"/>
</dbReference>
<keyword evidence="4" id="KW-0812">Transmembrane</keyword>
<accession>A0ABC8TQD5</accession>
<dbReference type="Gene3D" id="1.10.510.10">
    <property type="entry name" value="Transferase(Phosphotransferase) domain 1"/>
    <property type="match status" value="1"/>
</dbReference>
<dbReference type="GO" id="GO:0005524">
    <property type="term" value="F:ATP binding"/>
    <property type="evidence" value="ECO:0007669"/>
    <property type="project" value="UniProtKB-KW"/>
</dbReference>
<evidence type="ECO:0000256" key="9">
    <source>
        <dbReference type="ARBA" id="ARBA00022989"/>
    </source>
</evidence>
<feature type="compositionally biased region" description="Gly residues" evidence="12">
    <location>
        <begin position="211"/>
        <end position="224"/>
    </location>
</feature>
<dbReference type="PANTHER" id="PTHR27003">
    <property type="entry name" value="OS07G0166700 PROTEIN"/>
    <property type="match status" value="1"/>
</dbReference>
<keyword evidence="8" id="KW-0067">ATP-binding</keyword>
<dbReference type="InterPro" id="IPR000719">
    <property type="entry name" value="Prot_kinase_dom"/>
</dbReference>
<dbReference type="PANTHER" id="PTHR27003:SF460">
    <property type="entry name" value="RECEPTOR-LIKE PROTEIN KINASE FERONIA"/>
    <property type="match status" value="1"/>
</dbReference>
<dbReference type="InterPro" id="IPR011009">
    <property type="entry name" value="Kinase-like_dom_sf"/>
</dbReference>
<dbReference type="GO" id="GO:0016020">
    <property type="term" value="C:membrane"/>
    <property type="evidence" value="ECO:0007669"/>
    <property type="project" value="UniProtKB-SubCell"/>
</dbReference>
<evidence type="ECO:0000259" key="13">
    <source>
        <dbReference type="PROSITE" id="PS50011"/>
    </source>
</evidence>
<keyword evidence="6" id="KW-0547">Nucleotide-binding</keyword>
<protein>
    <recommendedName>
        <fullName evidence="13">Protein kinase domain-containing protein</fullName>
    </recommendedName>
</protein>
<dbReference type="Proteomes" id="UP001642360">
    <property type="component" value="Unassembled WGS sequence"/>
</dbReference>
<evidence type="ECO:0000313" key="14">
    <source>
        <dbReference type="EMBL" id="CAK9171665.1"/>
    </source>
</evidence>
<evidence type="ECO:0000256" key="4">
    <source>
        <dbReference type="ARBA" id="ARBA00022692"/>
    </source>
</evidence>
<feature type="region of interest" description="Disordered" evidence="12">
    <location>
        <begin position="206"/>
        <end position="248"/>
    </location>
</feature>
<keyword evidence="15" id="KW-1185">Reference proteome</keyword>
<evidence type="ECO:0000256" key="12">
    <source>
        <dbReference type="SAM" id="MobiDB-lite"/>
    </source>
</evidence>
<feature type="domain" description="Protein kinase" evidence="13">
    <location>
        <begin position="1"/>
        <end position="199"/>
    </location>
</feature>
<evidence type="ECO:0000256" key="2">
    <source>
        <dbReference type="ARBA" id="ARBA00022527"/>
    </source>
</evidence>
<evidence type="ECO:0000313" key="15">
    <source>
        <dbReference type="Proteomes" id="UP001642360"/>
    </source>
</evidence>
<dbReference type="PROSITE" id="PS50011">
    <property type="entry name" value="PROTEIN_KINASE_DOM"/>
    <property type="match status" value="1"/>
</dbReference>
<evidence type="ECO:0000256" key="5">
    <source>
        <dbReference type="ARBA" id="ARBA00022729"/>
    </source>
</evidence>
<reference evidence="14 15" key="1">
    <citation type="submission" date="2024-02" db="EMBL/GenBank/DDBJ databases">
        <authorList>
            <person name="Vignale AGUSTIN F."/>
            <person name="Sosa J E."/>
            <person name="Modenutti C."/>
        </authorList>
    </citation>
    <scope>NUCLEOTIDE SEQUENCE [LARGE SCALE GENOMIC DNA]</scope>
</reference>
<dbReference type="EMBL" id="CAUOFW020005823">
    <property type="protein sequence ID" value="CAK9171665.1"/>
    <property type="molecule type" value="Genomic_DNA"/>
</dbReference>
<sequence length="274" mass="30354">MVHGILRDHLYKSKKPCLPWKQRLQICIGAAKGLHYLHTSANRTIIHRDVKSTNILLDEKWVAKISDFGLSKLGPIDADHNHVSTTVKGSFGYLDPEYFKRQQLTEKSDVYSFGVVLFEVLCARPAIILDLPEDQVNLAEWARHCYKNGTLDQIVDPNIREEIAPECLKKFGELGDSCLRENGFKRPGINNVLWGLEFSLQLQEEAEMKGQGDGGGGGGGGGGLLPVALASPLTPPLHGESTTNNDENVLRSMTNSDKLKNMTLFSEIMNPMGR</sequence>
<comment type="caution">
    <text evidence="14">The sequence shown here is derived from an EMBL/GenBank/DDBJ whole genome shotgun (WGS) entry which is preliminary data.</text>
</comment>
<evidence type="ECO:0000256" key="6">
    <source>
        <dbReference type="ARBA" id="ARBA00022741"/>
    </source>
</evidence>
<keyword evidence="9" id="KW-1133">Transmembrane helix</keyword>
<dbReference type="InterPro" id="IPR008271">
    <property type="entry name" value="Ser/Thr_kinase_AS"/>
</dbReference>
<keyword evidence="7" id="KW-0418">Kinase</keyword>
<evidence type="ECO:0000256" key="8">
    <source>
        <dbReference type="ARBA" id="ARBA00022840"/>
    </source>
</evidence>
<dbReference type="GO" id="GO:0004674">
    <property type="term" value="F:protein serine/threonine kinase activity"/>
    <property type="evidence" value="ECO:0007669"/>
    <property type="project" value="UniProtKB-KW"/>
</dbReference>
<comment type="subcellular location">
    <subcellularLocation>
        <location evidence="1">Membrane</location>
        <topology evidence="1">Single-pass type I membrane protein</topology>
    </subcellularLocation>
</comment>
<evidence type="ECO:0000256" key="1">
    <source>
        <dbReference type="ARBA" id="ARBA00004479"/>
    </source>
</evidence>
<dbReference type="SUPFAM" id="SSF56112">
    <property type="entry name" value="Protein kinase-like (PK-like)"/>
    <property type="match status" value="1"/>
</dbReference>
<dbReference type="Pfam" id="PF07714">
    <property type="entry name" value="PK_Tyr_Ser-Thr"/>
    <property type="match status" value="1"/>
</dbReference>
<dbReference type="SMART" id="SM00220">
    <property type="entry name" value="S_TKc"/>
    <property type="match status" value="1"/>
</dbReference>
<evidence type="ECO:0000256" key="11">
    <source>
        <dbReference type="ARBA" id="ARBA00023180"/>
    </source>
</evidence>
<dbReference type="AlphaFoldDB" id="A0ABC8TQD5"/>
<gene>
    <name evidence="14" type="ORF">ILEXP_LOCUS41250</name>
</gene>
<keyword evidence="2" id="KW-0723">Serine/threonine-protein kinase</keyword>
<dbReference type="InterPro" id="IPR001245">
    <property type="entry name" value="Ser-Thr/Tyr_kinase_cat_dom"/>
</dbReference>
<keyword evidence="3" id="KW-0808">Transferase</keyword>
<dbReference type="FunFam" id="1.10.510.10:FF:000252">
    <property type="entry name" value="Receptor-like protein kinase FERONIA"/>
    <property type="match status" value="1"/>
</dbReference>
<name>A0ABC8TQD5_9AQUA</name>
<dbReference type="InterPro" id="IPR045272">
    <property type="entry name" value="ANXUR1/2-like"/>
</dbReference>
<evidence type="ECO:0000256" key="7">
    <source>
        <dbReference type="ARBA" id="ARBA00022777"/>
    </source>
</evidence>
<keyword evidence="10" id="KW-0472">Membrane</keyword>
<evidence type="ECO:0000256" key="10">
    <source>
        <dbReference type="ARBA" id="ARBA00023136"/>
    </source>
</evidence>